<feature type="signal peptide" evidence="5">
    <location>
        <begin position="1"/>
        <end position="22"/>
    </location>
</feature>
<evidence type="ECO:0000256" key="5">
    <source>
        <dbReference type="SAM" id="SignalP"/>
    </source>
</evidence>
<evidence type="ECO:0000256" key="3">
    <source>
        <dbReference type="ARBA" id="ARBA00022837"/>
    </source>
</evidence>
<feature type="chain" id="PRO_5007286695" evidence="5">
    <location>
        <begin position="23"/>
        <end position="180"/>
    </location>
</feature>
<accession>A0A131Z4N0</accession>
<keyword evidence="2" id="KW-0677">Repeat</keyword>
<evidence type="ECO:0000313" key="6">
    <source>
        <dbReference type="EMBL" id="JAP85396.1"/>
    </source>
</evidence>
<dbReference type="PROSITE" id="PS00018">
    <property type="entry name" value="EF_HAND_1"/>
    <property type="match status" value="2"/>
</dbReference>
<evidence type="ECO:0000256" key="1">
    <source>
        <dbReference type="ARBA" id="ARBA00022729"/>
    </source>
</evidence>
<dbReference type="SUPFAM" id="SSF47473">
    <property type="entry name" value="EF-hand"/>
    <property type="match status" value="1"/>
</dbReference>
<feature type="region of interest" description="Disordered" evidence="4">
    <location>
        <begin position="157"/>
        <end position="180"/>
    </location>
</feature>
<sequence>MLGERWLTAWVLLAAALWPRYAAIPEEDDAGSDQGVPSFEEIEDLRSRYSAVQISRDSEHIKRDLSRVLLFAKEGNLDTEETTFYFMRMHDYDDNNQLDGLELMQAFDHLLEHNNETSTEMKLVAMVDNLMSVDANDDGLVSFPEWLAFIRASNPKEQENIKHGSNAASQGQAKHSHLDQ</sequence>
<evidence type="ECO:0000256" key="2">
    <source>
        <dbReference type="ARBA" id="ARBA00022737"/>
    </source>
</evidence>
<dbReference type="InterPro" id="IPR052110">
    <property type="entry name" value="MCFD2-like"/>
</dbReference>
<dbReference type="InterPro" id="IPR018247">
    <property type="entry name" value="EF_Hand_1_Ca_BS"/>
</dbReference>
<reference evidence="6" key="1">
    <citation type="journal article" date="2016" name="Ticks Tick Borne Dis.">
        <title>De novo assembly and annotation of the salivary gland transcriptome of Rhipicephalus appendiculatus male and female ticks during blood feeding.</title>
        <authorList>
            <person name="de Castro M.H."/>
            <person name="de Klerk D."/>
            <person name="Pienaar R."/>
            <person name="Latif A.A."/>
            <person name="Rees D.J."/>
            <person name="Mans B.J."/>
        </authorList>
    </citation>
    <scope>NUCLEOTIDE SEQUENCE</scope>
    <source>
        <tissue evidence="6">Salivary glands</tissue>
    </source>
</reference>
<evidence type="ECO:0000256" key="4">
    <source>
        <dbReference type="SAM" id="MobiDB-lite"/>
    </source>
</evidence>
<dbReference type="Gene3D" id="1.10.238.10">
    <property type="entry name" value="EF-hand"/>
    <property type="match status" value="1"/>
</dbReference>
<dbReference type="EMBL" id="GEDV01003161">
    <property type="protein sequence ID" value="JAP85396.1"/>
    <property type="molecule type" value="Transcribed_RNA"/>
</dbReference>
<organism evidence="6">
    <name type="scientific">Rhipicephalus appendiculatus</name>
    <name type="common">Brown ear tick</name>
    <dbReference type="NCBI Taxonomy" id="34631"/>
    <lineage>
        <taxon>Eukaryota</taxon>
        <taxon>Metazoa</taxon>
        <taxon>Ecdysozoa</taxon>
        <taxon>Arthropoda</taxon>
        <taxon>Chelicerata</taxon>
        <taxon>Arachnida</taxon>
        <taxon>Acari</taxon>
        <taxon>Parasitiformes</taxon>
        <taxon>Ixodida</taxon>
        <taxon>Ixodoidea</taxon>
        <taxon>Ixodidae</taxon>
        <taxon>Rhipicephalinae</taxon>
        <taxon>Rhipicephalus</taxon>
        <taxon>Rhipicephalus</taxon>
    </lineage>
</organism>
<dbReference type="PANTHER" id="PTHR23104">
    <property type="entry name" value="MULTIPLE COAGULATION FACTOR DEFICIENCY PROTEIN 2 NEURAL STEM CELL DERIVED NEURONAL SURVIVAL PROTEIN"/>
    <property type="match status" value="1"/>
</dbReference>
<name>A0A131Z4N0_RHIAP</name>
<proteinExistence type="predicted"/>
<keyword evidence="3" id="KW-0106">Calcium</keyword>
<keyword evidence="1 5" id="KW-0732">Signal</keyword>
<protein>
    <submittedName>
        <fullName evidence="6">Multiple coagulation factor deficiency protein 2-like protein</fullName>
    </submittedName>
</protein>
<dbReference type="PANTHER" id="PTHR23104:SF17">
    <property type="entry name" value="EF-HAND DOMAIN-CONTAINING PROTEIN"/>
    <property type="match status" value="1"/>
</dbReference>
<dbReference type="InterPro" id="IPR011992">
    <property type="entry name" value="EF-hand-dom_pair"/>
</dbReference>
<dbReference type="AlphaFoldDB" id="A0A131Z4N0"/>